<evidence type="ECO:0000313" key="2">
    <source>
        <dbReference type="Proteomes" id="UP001062846"/>
    </source>
</evidence>
<protein>
    <submittedName>
        <fullName evidence="1">Uncharacterized protein</fullName>
    </submittedName>
</protein>
<evidence type="ECO:0000313" key="1">
    <source>
        <dbReference type="EMBL" id="KAI8527801.1"/>
    </source>
</evidence>
<dbReference type="Proteomes" id="UP001062846">
    <property type="component" value="Chromosome 12"/>
</dbReference>
<sequence>MQEKSEREALLQREILATAVWGGAVYALYQPRKEGQRGFSSSKFTTTSKIYAQSTRILGTCSVINRARVNGTGTGTITEECRIVLSVQSGIEVKVSNSSAVSLTSSAVNSAAIPPISSATHPVYNTTLLQGPMSSGHLQPHTDNSDIHCQFSSGIETIAVISVEPHGVAQFRSINKIPEG</sequence>
<comment type="caution">
    <text evidence="1">The sequence shown here is derived from an EMBL/GenBank/DDBJ whole genome shotgun (WGS) entry which is preliminary data.</text>
</comment>
<accession>A0ACC0LGC2</accession>
<dbReference type="EMBL" id="CM046399">
    <property type="protein sequence ID" value="KAI8527801.1"/>
    <property type="molecule type" value="Genomic_DNA"/>
</dbReference>
<proteinExistence type="predicted"/>
<gene>
    <name evidence="1" type="ORF">RHMOL_Rhmol12G0102400</name>
</gene>
<keyword evidence="2" id="KW-1185">Reference proteome</keyword>
<reference evidence="1" key="1">
    <citation type="submission" date="2022-02" db="EMBL/GenBank/DDBJ databases">
        <title>Plant Genome Project.</title>
        <authorList>
            <person name="Zhang R.-G."/>
        </authorList>
    </citation>
    <scope>NUCLEOTIDE SEQUENCE</scope>
    <source>
        <strain evidence="1">AT1</strain>
    </source>
</reference>
<name>A0ACC0LGC2_RHOML</name>
<organism evidence="1 2">
    <name type="scientific">Rhododendron molle</name>
    <name type="common">Chinese azalea</name>
    <name type="synonym">Azalea mollis</name>
    <dbReference type="NCBI Taxonomy" id="49168"/>
    <lineage>
        <taxon>Eukaryota</taxon>
        <taxon>Viridiplantae</taxon>
        <taxon>Streptophyta</taxon>
        <taxon>Embryophyta</taxon>
        <taxon>Tracheophyta</taxon>
        <taxon>Spermatophyta</taxon>
        <taxon>Magnoliopsida</taxon>
        <taxon>eudicotyledons</taxon>
        <taxon>Gunneridae</taxon>
        <taxon>Pentapetalae</taxon>
        <taxon>asterids</taxon>
        <taxon>Ericales</taxon>
        <taxon>Ericaceae</taxon>
        <taxon>Ericoideae</taxon>
        <taxon>Rhodoreae</taxon>
        <taxon>Rhododendron</taxon>
    </lineage>
</organism>